<dbReference type="PRINTS" id="PR00455">
    <property type="entry name" value="HTHTETR"/>
</dbReference>
<evidence type="ECO:0000259" key="5">
    <source>
        <dbReference type="PROSITE" id="PS50977"/>
    </source>
</evidence>
<dbReference type="Gene3D" id="1.10.357.10">
    <property type="entry name" value="Tetracycline Repressor, domain 2"/>
    <property type="match status" value="1"/>
</dbReference>
<dbReference type="RefSeq" id="WP_344026473.1">
    <property type="nucleotide sequence ID" value="NZ_BAAABX010000048.1"/>
</dbReference>
<dbReference type="Pfam" id="PF17918">
    <property type="entry name" value="TetR_C_15"/>
    <property type="match status" value="1"/>
</dbReference>
<evidence type="ECO:0000256" key="1">
    <source>
        <dbReference type="ARBA" id="ARBA00023015"/>
    </source>
</evidence>
<name>A0ABN0YXH0_9ACTN</name>
<keyword evidence="7" id="KW-1185">Reference proteome</keyword>
<dbReference type="InterPro" id="IPR009057">
    <property type="entry name" value="Homeodomain-like_sf"/>
</dbReference>
<dbReference type="InterPro" id="IPR050109">
    <property type="entry name" value="HTH-type_TetR-like_transc_reg"/>
</dbReference>
<dbReference type="InterPro" id="IPR041669">
    <property type="entry name" value="TetR_C_15"/>
</dbReference>
<gene>
    <name evidence="6" type="ORF">GCM10010357_41070</name>
</gene>
<sequence length="214" mass="24129">MFENDASGRTPARRAAVQRRGVERRRAILDAAEALLGEQGYAAATLKAIGERADIPTASVYHYFSDRHQVDAELMRRYVRELDALMATALADSRLRTLRDAVDAIIDLLMTYFRQHTGCTELWFAGRHETTRELARAFDQAQADRCRHALVERKLLSADTPQLALRLAWEAASRLFDVAFRHSPTGDDATIDEARRLVTAYLATYAPQGPKRRA</sequence>
<evidence type="ECO:0000256" key="2">
    <source>
        <dbReference type="ARBA" id="ARBA00023125"/>
    </source>
</evidence>
<keyword evidence="3" id="KW-0804">Transcription</keyword>
<evidence type="ECO:0000256" key="3">
    <source>
        <dbReference type="ARBA" id="ARBA00023163"/>
    </source>
</evidence>
<accession>A0ABN0YXH0</accession>
<organism evidence="6 7">
    <name type="scientific">Streptomyces luteireticuli</name>
    <dbReference type="NCBI Taxonomy" id="173858"/>
    <lineage>
        <taxon>Bacteria</taxon>
        <taxon>Bacillati</taxon>
        <taxon>Actinomycetota</taxon>
        <taxon>Actinomycetes</taxon>
        <taxon>Kitasatosporales</taxon>
        <taxon>Streptomycetaceae</taxon>
        <taxon>Streptomyces</taxon>
    </lineage>
</organism>
<dbReference type="EMBL" id="BAAABX010000048">
    <property type="protein sequence ID" value="GAA0415546.1"/>
    <property type="molecule type" value="Genomic_DNA"/>
</dbReference>
<evidence type="ECO:0000256" key="4">
    <source>
        <dbReference type="PROSITE-ProRule" id="PRU00335"/>
    </source>
</evidence>
<dbReference type="SUPFAM" id="SSF46689">
    <property type="entry name" value="Homeodomain-like"/>
    <property type="match status" value="1"/>
</dbReference>
<proteinExistence type="predicted"/>
<dbReference type="Pfam" id="PF00440">
    <property type="entry name" value="TetR_N"/>
    <property type="match status" value="1"/>
</dbReference>
<evidence type="ECO:0000313" key="6">
    <source>
        <dbReference type="EMBL" id="GAA0415546.1"/>
    </source>
</evidence>
<dbReference type="InterPro" id="IPR001647">
    <property type="entry name" value="HTH_TetR"/>
</dbReference>
<dbReference type="Proteomes" id="UP001500879">
    <property type="component" value="Unassembled WGS sequence"/>
</dbReference>
<reference evidence="6 7" key="1">
    <citation type="journal article" date="2019" name="Int. J. Syst. Evol. Microbiol.">
        <title>The Global Catalogue of Microorganisms (GCM) 10K type strain sequencing project: providing services to taxonomists for standard genome sequencing and annotation.</title>
        <authorList>
            <consortium name="The Broad Institute Genomics Platform"/>
            <consortium name="The Broad Institute Genome Sequencing Center for Infectious Disease"/>
            <person name="Wu L."/>
            <person name="Ma J."/>
        </authorList>
    </citation>
    <scope>NUCLEOTIDE SEQUENCE [LARGE SCALE GENOMIC DNA]</scope>
    <source>
        <strain evidence="6 7">JCM 4788</strain>
    </source>
</reference>
<keyword evidence="2 4" id="KW-0238">DNA-binding</keyword>
<dbReference type="PANTHER" id="PTHR30055">
    <property type="entry name" value="HTH-TYPE TRANSCRIPTIONAL REGULATOR RUTR"/>
    <property type="match status" value="1"/>
</dbReference>
<dbReference type="PANTHER" id="PTHR30055:SF234">
    <property type="entry name" value="HTH-TYPE TRANSCRIPTIONAL REGULATOR BETI"/>
    <property type="match status" value="1"/>
</dbReference>
<evidence type="ECO:0000313" key="7">
    <source>
        <dbReference type="Proteomes" id="UP001500879"/>
    </source>
</evidence>
<feature type="DNA-binding region" description="H-T-H motif" evidence="4">
    <location>
        <begin position="45"/>
        <end position="64"/>
    </location>
</feature>
<dbReference type="PROSITE" id="PS50977">
    <property type="entry name" value="HTH_TETR_2"/>
    <property type="match status" value="1"/>
</dbReference>
<comment type="caution">
    <text evidence="6">The sequence shown here is derived from an EMBL/GenBank/DDBJ whole genome shotgun (WGS) entry which is preliminary data.</text>
</comment>
<protein>
    <recommendedName>
        <fullName evidence="5">HTH tetR-type domain-containing protein</fullName>
    </recommendedName>
</protein>
<feature type="domain" description="HTH tetR-type" evidence="5">
    <location>
        <begin position="22"/>
        <end position="82"/>
    </location>
</feature>
<keyword evidence="1" id="KW-0805">Transcription regulation</keyword>